<sequence>MGDQQLHPRGGSTEDIWQVRRVSWAPCRTGCSPAAPLCPGFVCNLSCAPPNSIAPRLSCYDLARSEAILSTQHGSAQHHVRIDTTLVEPFEAQLGSLYVVLGEAEHREGESPVIKARILTCVEGMNVPLLEQAIQEQRKYFQERQQRMESGTS</sequence>
<dbReference type="InterPro" id="IPR012340">
    <property type="entry name" value="NA-bd_OB-fold"/>
</dbReference>
<dbReference type="Proteomes" id="UP000000539">
    <property type="component" value="Chromosome 18"/>
</dbReference>
<protein>
    <submittedName>
        <fullName evidence="1">TEN1 CST complex subunit</fullName>
    </submittedName>
</protein>
<dbReference type="Ensembl" id="ENSGALT00010071979.1">
    <property type="protein sequence ID" value="ENSGALP00010044669.1"/>
    <property type="gene ID" value="ENSGALG00010029750.1"/>
</dbReference>
<dbReference type="AlphaFoldDB" id="A0A8V1AF63"/>
<dbReference type="GeneTree" id="ENSGT00390000017589"/>
<dbReference type="OrthoDB" id="342190at2759"/>
<dbReference type="PANTHER" id="PTHR33905:SF1">
    <property type="entry name" value="CST COMPLEX SUBUNIT TEN1"/>
    <property type="match status" value="1"/>
</dbReference>
<gene>
    <name evidence="1" type="primary">TEN1</name>
</gene>
<accession>A0A8V1AF63</accession>
<reference evidence="1" key="2">
    <citation type="submission" date="2025-08" db="UniProtKB">
        <authorList>
            <consortium name="Ensembl"/>
        </authorList>
    </citation>
    <scope>IDENTIFICATION</scope>
    <source>
        <strain evidence="1">broiler</strain>
    </source>
</reference>
<dbReference type="GO" id="GO:1990879">
    <property type="term" value="C:CST complex"/>
    <property type="evidence" value="ECO:0007669"/>
    <property type="project" value="InterPro"/>
</dbReference>
<evidence type="ECO:0000313" key="1">
    <source>
        <dbReference type="Ensembl" id="ENSGALP00010044669.1"/>
    </source>
</evidence>
<dbReference type="Gene3D" id="2.40.50.140">
    <property type="entry name" value="Nucleic acid-binding proteins"/>
    <property type="match status" value="1"/>
</dbReference>
<reference evidence="1" key="1">
    <citation type="submission" date="2020-11" db="EMBL/GenBank/DDBJ databases">
        <title>Gallus gallus (Chicken) genome, bGalGal1, GRCg7b, maternal haplotype autosomes + Z &amp; W.</title>
        <authorList>
            <person name="Warren W."/>
            <person name="Formenti G."/>
            <person name="Fedrigo O."/>
            <person name="Haase B."/>
            <person name="Mountcastle J."/>
            <person name="Balacco J."/>
            <person name="Tracey A."/>
            <person name="Schneider V."/>
            <person name="Okimoto R."/>
            <person name="Cheng H."/>
            <person name="Hawken R."/>
            <person name="Howe K."/>
            <person name="Jarvis E.D."/>
        </authorList>
    </citation>
    <scope>NUCLEOTIDE SEQUENCE [LARGE SCALE GENOMIC DNA]</scope>
    <source>
        <strain evidence="1">Broiler</strain>
    </source>
</reference>
<dbReference type="InterPro" id="IPR029146">
    <property type="entry name" value="Ten1_animal_plant"/>
</dbReference>
<name>A0A8V1AF63_CHICK</name>
<reference evidence="1" key="3">
    <citation type="submission" date="2025-09" db="UniProtKB">
        <authorList>
            <consortium name="Ensembl"/>
        </authorList>
    </citation>
    <scope>IDENTIFICATION</scope>
    <source>
        <strain evidence="1">broiler</strain>
    </source>
</reference>
<dbReference type="GO" id="GO:0003697">
    <property type="term" value="F:single-stranded DNA binding"/>
    <property type="evidence" value="ECO:0007669"/>
    <property type="project" value="InterPro"/>
</dbReference>
<organism evidence="1 2">
    <name type="scientific">Gallus gallus</name>
    <name type="common">Chicken</name>
    <dbReference type="NCBI Taxonomy" id="9031"/>
    <lineage>
        <taxon>Eukaryota</taxon>
        <taxon>Metazoa</taxon>
        <taxon>Chordata</taxon>
        <taxon>Craniata</taxon>
        <taxon>Vertebrata</taxon>
        <taxon>Euteleostomi</taxon>
        <taxon>Archelosauria</taxon>
        <taxon>Archosauria</taxon>
        <taxon>Dinosauria</taxon>
        <taxon>Saurischia</taxon>
        <taxon>Theropoda</taxon>
        <taxon>Coelurosauria</taxon>
        <taxon>Aves</taxon>
        <taxon>Neognathae</taxon>
        <taxon>Galloanserae</taxon>
        <taxon>Galliformes</taxon>
        <taxon>Phasianidae</taxon>
        <taxon>Phasianinae</taxon>
        <taxon>Gallus</taxon>
    </lineage>
</organism>
<dbReference type="Pfam" id="PF15490">
    <property type="entry name" value="Ten1_2"/>
    <property type="match status" value="1"/>
</dbReference>
<proteinExistence type="predicted"/>
<dbReference type="PANTHER" id="PTHR33905">
    <property type="entry name" value="CST COMPLEX SUBUNIT TEN1"/>
    <property type="match status" value="1"/>
</dbReference>
<keyword evidence="2" id="KW-1185">Reference proteome</keyword>
<evidence type="ECO:0000313" key="2">
    <source>
        <dbReference type="Proteomes" id="UP000000539"/>
    </source>
</evidence>